<dbReference type="AlphaFoldDB" id="A0A1H9Y426"/>
<keyword evidence="1" id="KW-0812">Transmembrane</keyword>
<dbReference type="PANTHER" id="PTHR32063">
    <property type="match status" value="1"/>
</dbReference>
<dbReference type="Pfam" id="PF00873">
    <property type="entry name" value="ACR_tran"/>
    <property type="match status" value="1"/>
</dbReference>
<dbReference type="Gene3D" id="3.30.70.1430">
    <property type="entry name" value="Multidrug efflux transporter AcrB pore domain"/>
    <property type="match status" value="2"/>
</dbReference>
<gene>
    <name evidence="2" type="ORF">SAMN03080614_1001148</name>
</gene>
<dbReference type="Gene3D" id="1.20.1640.10">
    <property type="entry name" value="Multidrug efflux transporter AcrB transmembrane domain"/>
    <property type="match status" value="2"/>
</dbReference>
<keyword evidence="3" id="KW-1185">Reference proteome</keyword>
<dbReference type="GO" id="GO:0042910">
    <property type="term" value="F:xenobiotic transmembrane transporter activity"/>
    <property type="evidence" value="ECO:0007669"/>
    <property type="project" value="TreeGrafter"/>
</dbReference>
<dbReference type="SUPFAM" id="SSF82693">
    <property type="entry name" value="Multidrug efflux transporter AcrB pore domain, PN1, PN2, PC1 and PC2 subdomains"/>
    <property type="match status" value="3"/>
</dbReference>
<feature type="transmembrane region" description="Helical" evidence="1">
    <location>
        <begin position="357"/>
        <end position="377"/>
    </location>
</feature>
<dbReference type="Proteomes" id="UP000243819">
    <property type="component" value="Unassembled WGS sequence"/>
</dbReference>
<dbReference type="SUPFAM" id="SSF82714">
    <property type="entry name" value="Multidrug efflux transporter AcrB TolC docking domain, DN and DC subdomains"/>
    <property type="match status" value="2"/>
</dbReference>
<feature type="transmembrane region" description="Helical" evidence="1">
    <location>
        <begin position="460"/>
        <end position="487"/>
    </location>
</feature>
<name>A0A1H9Y426_9FIRM</name>
<dbReference type="PRINTS" id="PR00702">
    <property type="entry name" value="ACRIFLAVINRP"/>
</dbReference>
<feature type="transmembrane region" description="Helical" evidence="1">
    <location>
        <begin position="383"/>
        <end position="408"/>
    </location>
</feature>
<feature type="transmembrane region" description="Helical" evidence="1">
    <location>
        <begin position="428"/>
        <end position="448"/>
    </location>
</feature>
<feature type="transmembrane region" description="Helical" evidence="1">
    <location>
        <begin position="499"/>
        <end position="528"/>
    </location>
</feature>
<feature type="transmembrane region" description="Helical" evidence="1">
    <location>
        <begin position="897"/>
        <end position="922"/>
    </location>
</feature>
<keyword evidence="1" id="KW-0472">Membrane</keyword>
<dbReference type="Gene3D" id="3.30.2090.10">
    <property type="entry name" value="Multidrug efflux transporter AcrB TolC docking domain, DN and DC subdomains"/>
    <property type="match status" value="2"/>
</dbReference>
<dbReference type="GO" id="GO:0005886">
    <property type="term" value="C:plasma membrane"/>
    <property type="evidence" value="ECO:0007669"/>
    <property type="project" value="TreeGrafter"/>
</dbReference>
<evidence type="ECO:0000313" key="3">
    <source>
        <dbReference type="Proteomes" id="UP000243819"/>
    </source>
</evidence>
<feature type="transmembrane region" description="Helical" evidence="1">
    <location>
        <begin position="12"/>
        <end position="32"/>
    </location>
</feature>
<organism evidence="2 3">
    <name type="scientific">Anaerobranca gottschalkii DSM 13577</name>
    <dbReference type="NCBI Taxonomy" id="1120990"/>
    <lineage>
        <taxon>Bacteria</taxon>
        <taxon>Bacillati</taxon>
        <taxon>Bacillota</taxon>
        <taxon>Clostridia</taxon>
        <taxon>Eubacteriales</taxon>
        <taxon>Proteinivoracaceae</taxon>
        <taxon>Anaerobranca</taxon>
    </lineage>
</organism>
<dbReference type="InterPro" id="IPR001036">
    <property type="entry name" value="Acrflvin-R"/>
</dbReference>
<feature type="transmembrane region" description="Helical" evidence="1">
    <location>
        <begin position="845"/>
        <end position="864"/>
    </location>
</feature>
<keyword evidence="1" id="KW-1133">Transmembrane helix</keyword>
<dbReference type="Gene3D" id="3.30.70.1320">
    <property type="entry name" value="Multidrug efflux transporter AcrB pore domain like"/>
    <property type="match status" value="1"/>
</dbReference>
<dbReference type="Gene3D" id="3.30.70.1440">
    <property type="entry name" value="Multidrug efflux transporter AcrB pore domain"/>
    <property type="match status" value="1"/>
</dbReference>
<sequence length="1006" mass="110680">MTFGSLAIKRPVAILMLMAFVLLLGLVSLTNLQMDLLPKISPPILGVITSLPNAAPGEVATLITEPLEQVVGTASGLKKISSRSAEGTSIIILEFNWGVNLDAVREEIKDRLEFLQLPDDASKPMVVKFDPTRMPVLQITVTGEKPLRELQRYVEKEVAPKLDSIPGVASVEVTGGPEKEINFIIDEEKLQKYGLNSKVLAGLINLNNFNLPAHKVSKGDKILPVRVMGKFRNLEDLENIVVGMEWGEVLIPIYLKDVVEIEETYGPLDSLSRTNGLDGINITIQREGDSNLVQVTQRVLEMINKMEKAGDYNFTVTLNQGEIVQKSINGIVQNLIIGAFLALIILLVFLKSILSTIVITISIPFSLISTFILMYFTGLTLNLMTLGGLALGVGMLVDNSIVVIENIYRHLQQGEELSEATKKGVDEVAMAITASTFTTMVVFLPVVFVGGLTGELFGELALTVSFSLLASLLVALTVIPMLSFLLLKYQRKIPQFRVWGIYQVLLSYPMTYKGITLFLTVAIFILALSQYPKLGREFIPEIDEGSFIINLTMEEGTNLDITNEEAKKIERILEEYEEIEVISTRVGSRGGITGIPRTDRAEISVLLKERGATKEFISKIRENLTDINGTLTFAQQNEFRDMMGSSELQMIIHGPNLEGVQKLTEDIMKALEKVENLEEIRSNIEGVKPEVQVLLDRNKQALYQLTTASIAQNIKTQLAGERIGYLYEDGKRVAIKLVYNKEKEEGKKVSVEDFDNLKNLQLTTPMGGRVALGEVAEIREAYGPRTIYRENGQVTSIIQGKITKGDLGTIQKEVDKVISDLNLPEGYSTTYGGASQLMEEGFQGLNLAFILALFLVYMIMAAQFESLLNPFIIIFTIPFAGIGVIGGLVLTGKALGITAFIGIIVLTGIVVNNGIVLVDYINKLREQGFKKEEAIIKGGSVRLRPILMTALTTILALIPLALGLGDGAEMQAPMAIVVIGGLLISTFLTLFVLPVIYYYLSTKDKF</sequence>
<dbReference type="OrthoDB" id="9757876at2"/>
<dbReference type="InterPro" id="IPR027463">
    <property type="entry name" value="AcrB_DN_DC_subdom"/>
</dbReference>
<feature type="transmembrane region" description="Helical" evidence="1">
    <location>
        <begin position="943"/>
        <end position="962"/>
    </location>
</feature>
<feature type="transmembrane region" description="Helical" evidence="1">
    <location>
        <begin position="974"/>
        <end position="1000"/>
    </location>
</feature>
<feature type="transmembrane region" description="Helical" evidence="1">
    <location>
        <begin position="331"/>
        <end position="350"/>
    </location>
</feature>
<dbReference type="RefSeq" id="WP_091347915.1">
    <property type="nucleotide sequence ID" value="NZ_FOIF01000001.1"/>
</dbReference>
<dbReference type="SUPFAM" id="SSF82866">
    <property type="entry name" value="Multidrug efflux transporter AcrB transmembrane domain"/>
    <property type="match status" value="2"/>
</dbReference>
<evidence type="ECO:0000313" key="2">
    <source>
        <dbReference type="EMBL" id="SES63512.1"/>
    </source>
</evidence>
<reference evidence="3" key="1">
    <citation type="submission" date="2016-10" db="EMBL/GenBank/DDBJ databases">
        <authorList>
            <person name="Varghese N."/>
            <person name="Submissions S."/>
        </authorList>
    </citation>
    <scope>NUCLEOTIDE SEQUENCE [LARGE SCALE GENOMIC DNA]</scope>
    <source>
        <strain evidence="3">DSM 13577</strain>
    </source>
</reference>
<protein>
    <submittedName>
        <fullName evidence="2">Hydrophobic/amphiphilic exporter-1, HAE1 family</fullName>
    </submittedName>
</protein>
<accession>A0A1H9Y426</accession>
<dbReference type="EMBL" id="FOIF01000001">
    <property type="protein sequence ID" value="SES63512.1"/>
    <property type="molecule type" value="Genomic_DNA"/>
</dbReference>
<feature type="transmembrane region" description="Helical" evidence="1">
    <location>
        <begin position="871"/>
        <end position="891"/>
    </location>
</feature>
<dbReference type="PANTHER" id="PTHR32063:SF0">
    <property type="entry name" value="SWARMING MOTILITY PROTEIN SWRC"/>
    <property type="match status" value="1"/>
</dbReference>
<evidence type="ECO:0000256" key="1">
    <source>
        <dbReference type="SAM" id="Phobius"/>
    </source>
</evidence>
<proteinExistence type="predicted"/>
<dbReference type="STRING" id="1120990.SAMN03080614_1001148"/>